<dbReference type="AlphaFoldDB" id="A0A0F9JYQ0"/>
<name>A0A0F9JYQ0_9ZZZZ</name>
<dbReference type="EMBL" id="LAZR01009070">
    <property type="protein sequence ID" value="KKM74863.1"/>
    <property type="molecule type" value="Genomic_DNA"/>
</dbReference>
<protein>
    <submittedName>
        <fullName evidence="1">Uncharacterized protein</fullName>
    </submittedName>
</protein>
<organism evidence="1">
    <name type="scientific">marine sediment metagenome</name>
    <dbReference type="NCBI Taxonomy" id="412755"/>
    <lineage>
        <taxon>unclassified sequences</taxon>
        <taxon>metagenomes</taxon>
        <taxon>ecological metagenomes</taxon>
    </lineage>
</organism>
<gene>
    <name evidence="1" type="ORF">LCGC14_1396010</name>
</gene>
<evidence type="ECO:0000313" key="1">
    <source>
        <dbReference type="EMBL" id="KKM74863.1"/>
    </source>
</evidence>
<comment type="caution">
    <text evidence="1">The sequence shown here is derived from an EMBL/GenBank/DDBJ whole genome shotgun (WGS) entry which is preliminary data.</text>
</comment>
<accession>A0A0F9JYQ0</accession>
<sequence length="212" mass="24097">MLFSKSKNELTLRKDVDEILAEMEQLDITTNEQFETTGAFVQGIKSKQKEVKDHYEQKRARSYDIYKAVTTKISSYIDPLAKAERIVKKKLGDYRVEMVRLRRIEETEKLAIAETQAETRQLADAEETGDDSILDEPLIVAPPVLETEVPKMKGISFTTVWKFDVVNVDDLPRKYMIIDVKKIQGVVNALKDASSIPGIRVFSEQQVGARAT</sequence>
<proteinExistence type="predicted"/>
<reference evidence="1" key="1">
    <citation type="journal article" date="2015" name="Nature">
        <title>Complex archaea that bridge the gap between prokaryotes and eukaryotes.</title>
        <authorList>
            <person name="Spang A."/>
            <person name="Saw J.H."/>
            <person name="Jorgensen S.L."/>
            <person name="Zaremba-Niedzwiedzka K."/>
            <person name="Martijn J."/>
            <person name="Lind A.E."/>
            <person name="van Eijk R."/>
            <person name="Schleper C."/>
            <person name="Guy L."/>
            <person name="Ettema T.J."/>
        </authorList>
    </citation>
    <scope>NUCLEOTIDE SEQUENCE</scope>
</reference>